<proteinExistence type="predicted"/>
<gene>
    <name evidence="1" type="ORF">SAMN05444159_0820</name>
</gene>
<dbReference type="AlphaFoldDB" id="A0A1M6JZ19"/>
<dbReference type="EMBL" id="LT670844">
    <property type="protein sequence ID" value="SHJ51862.1"/>
    <property type="molecule type" value="Genomic_DNA"/>
</dbReference>
<reference evidence="1 2" key="1">
    <citation type="submission" date="2016-11" db="EMBL/GenBank/DDBJ databases">
        <authorList>
            <person name="Jaros S."/>
            <person name="Januszkiewicz K."/>
            <person name="Wedrychowicz H."/>
        </authorList>
    </citation>
    <scope>NUCLEOTIDE SEQUENCE [LARGE SCALE GENOMIC DNA]</scope>
    <source>
        <strain evidence="1 2">GAS499</strain>
    </source>
</reference>
<protein>
    <submittedName>
        <fullName evidence="1">Uncharacterized protein</fullName>
    </submittedName>
</protein>
<name>A0A1M6JZ19_9BRAD</name>
<dbReference type="Proteomes" id="UP000189935">
    <property type="component" value="Chromosome I"/>
</dbReference>
<evidence type="ECO:0000313" key="2">
    <source>
        <dbReference type="Proteomes" id="UP000189935"/>
    </source>
</evidence>
<accession>A0A1M6JZ19</accession>
<sequence>MVPNGRFAGICDVESGKAAPFVGGPPGVELHTVVEGLPSRDGGDMVPVVLPTRGVAMVPNGAVDVVAVDDIVVAVLPADVDGVVPVVPPVADIAVTVTVGVAGAICPDGVEQITTVPGVVGSEASGSGASVVAGAPGWVAAENGPGPLSGEDSIVPGVDGRPMAVVPMVETCARLASQPNSRAAAVNNKRRIAITSSGPI</sequence>
<evidence type="ECO:0000313" key="1">
    <source>
        <dbReference type="EMBL" id="SHJ51862.1"/>
    </source>
</evidence>
<organism evidence="1 2">
    <name type="scientific">Bradyrhizobium lablabi</name>
    <dbReference type="NCBI Taxonomy" id="722472"/>
    <lineage>
        <taxon>Bacteria</taxon>
        <taxon>Pseudomonadati</taxon>
        <taxon>Pseudomonadota</taxon>
        <taxon>Alphaproteobacteria</taxon>
        <taxon>Hyphomicrobiales</taxon>
        <taxon>Nitrobacteraceae</taxon>
        <taxon>Bradyrhizobium</taxon>
    </lineage>
</organism>